<accession>A0A4R5QMJ7</accession>
<name>A0A4R5QMJ7_9PROT</name>
<dbReference type="InterPro" id="IPR033891">
    <property type="entry name" value="TTC38"/>
</dbReference>
<keyword evidence="4" id="KW-0802">TPR repeat</keyword>
<dbReference type="AlphaFoldDB" id="A0A4R5QMJ7"/>
<gene>
    <name evidence="5" type="ORF">E2C06_03900</name>
</gene>
<proteinExistence type="inferred from homology"/>
<dbReference type="PANTHER" id="PTHR16263">
    <property type="entry name" value="TETRATRICOPEPTIDE REPEAT PROTEIN 38"/>
    <property type="match status" value="1"/>
</dbReference>
<dbReference type="RefSeq" id="WP_133287257.1">
    <property type="nucleotide sequence ID" value="NZ_SMSJ01000003.1"/>
</dbReference>
<sequence>MLTDRYGLALDTGSAAARDAYVAGCERLLSMYPGAEALFEDAIAADPGFGLARMARARAFQMAEDAAGTRAALDAAASAALPPRAASQARVFRQMLEGQPQAALAAVRTHLAEWPCDALVLSTTANQTGLIGLSGLAGREQDLADLLDGLAPHYGDDWWFGAHHGMALSEVGQVARARPILERSQAGNPRNGYIAHSIGHLHYQTGDHAGAVAFLRGWLPGYPRAGRLHGHLHWHLALSELQGGNAEEGFRLYAEAFAAEEYHAPARLKLTDGASFLWRAELAGQPRDPDRWRALHAFAAAVAPRPGMPLADWHVALTQAVLGDGEGLAARAEAMAAMTAAGRYPAGPAITALGRGFAAMVRQDFDAAIEALLPVLPERERIGGSRAQVDLVEATLLKAYLGAGRLEEMRRLLAARRPGAAALPV</sequence>
<dbReference type="EMBL" id="SMSJ01000003">
    <property type="protein sequence ID" value="TDH63977.1"/>
    <property type="molecule type" value="Genomic_DNA"/>
</dbReference>
<evidence type="ECO:0000256" key="2">
    <source>
        <dbReference type="ARBA" id="ARBA00019992"/>
    </source>
</evidence>
<dbReference type="Gene3D" id="1.25.40.10">
    <property type="entry name" value="Tetratricopeptide repeat domain"/>
    <property type="match status" value="1"/>
</dbReference>
<evidence type="ECO:0000256" key="4">
    <source>
        <dbReference type="ARBA" id="ARBA00022803"/>
    </source>
</evidence>
<comment type="similarity">
    <text evidence="1">Belongs to the TTC38 family.</text>
</comment>
<evidence type="ECO:0000256" key="3">
    <source>
        <dbReference type="ARBA" id="ARBA00022737"/>
    </source>
</evidence>
<dbReference type="PANTHER" id="PTHR16263:SF4">
    <property type="entry name" value="TETRATRICOPEPTIDE REPEAT PROTEIN 38"/>
    <property type="match status" value="1"/>
</dbReference>
<keyword evidence="3" id="KW-0677">Repeat</keyword>
<comment type="caution">
    <text evidence="5">The sequence shown here is derived from an EMBL/GenBank/DDBJ whole genome shotgun (WGS) entry which is preliminary data.</text>
</comment>
<dbReference type="OrthoDB" id="9815900at2"/>
<dbReference type="InterPro" id="IPR011990">
    <property type="entry name" value="TPR-like_helical_dom_sf"/>
</dbReference>
<organism evidence="5 6">
    <name type="scientific">Dankookia rubra</name>
    <dbReference type="NCBI Taxonomy" id="1442381"/>
    <lineage>
        <taxon>Bacteria</taxon>
        <taxon>Pseudomonadati</taxon>
        <taxon>Pseudomonadota</taxon>
        <taxon>Alphaproteobacteria</taxon>
        <taxon>Acetobacterales</taxon>
        <taxon>Roseomonadaceae</taxon>
        <taxon>Dankookia</taxon>
    </lineage>
</organism>
<evidence type="ECO:0000256" key="1">
    <source>
        <dbReference type="ARBA" id="ARBA00005857"/>
    </source>
</evidence>
<reference evidence="5 6" key="1">
    <citation type="journal article" date="2016" name="J. Microbiol.">
        <title>Dankookia rubra gen. nov., sp. nov., an alphaproteobacterium isolated from sediment of a shallow stream.</title>
        <authorList>
            <person name="Kim W.H."/>
            <person name="Kim D.H."/>
            <person name="Kang K."/>
            <person name="Ahn T.Y."/>
        </authorList>
    </citation>
    <scope>NUCLEOTIDE SEQUENCE [LARGE SCALE GENOMIC DNA]</scope>
    <source>
        <strain evidence="5 6">JCM30602</strain>
    </source>
</reference>
<evidence type="ECO:0000313" key="5">
    <source>
        <dbReference type="EMBL" id="TDH63977.1"/>
    </source>
</evidence>
<evidence type="ECO:0000313" key="6">
    <source>
        <dbReference type="Proteomes" id="UP000295096"/>
    </source>
</evidence>
<protein>
    <recommendedName>
        <fullName evidence="2">Tetratricopeptide repeat protein 38</fullName>
    </recommendedName>
</protein>
<dbReference type="Proteomes" id="UP000295096">
    <property type="component" value="Unassembled WGS sequence"/>
</dbReference>
<dbReference type="SUPFAM" id="SSF48452">
    <property type="entry name" value="TPR-like"/>
    <property type="match status" value="2"/>
</dbReference>
<keyword evidence="6" id="KW-1185">Reference proteome</keyword>